<dbReference type="EMBL" id="JBHSIV010000058">
    <property type="protein sequence ID" value="MFC5066119.1"/>
    <property type="molecule type" value="Genomic_DNA"/>
</dbReference>
<comment type="catalytic activity">
    <reaction evidence="2">
        <text>oxidized coenzyme F420-(gamma-L-Glu)(n) + a quinol + H(+) = reduced coenzyme F420-(gamma-L-Glu)(n) + a quinone</text>
        <dbReference type="Rhea" id="RHEA:39663"/>
        <dbReference type="Rhea" id="RHEA-COMP:12939"/>
        <dbReference type="Rhea" id="RHEA-COMP:14378"/>
        <dbReference type="ChEBI" id="CHEBI:15378"/>
        <dbReference type="ChEBI" id="CHEBI:24646"/>
        <dbReference type="ChEBI" id="CHEBI:132124"/>
        <dbReference type="ChEBI" id="CHEBI:133980"/>
        <dbReference type="ChEBI" id="CHEBI:139511"/>
    </reaction>
</comment>
<evidence type="ECO:0000313" key="3">
    <source>
        <dbReference type="EMBL" id="MFC5066119.1"/>
    </source>
</evidence>
<dbReference type="SUPFAM" id="SSF50475">
    <property type="entry name" value="FMN-binding split barrel"/>
    <property type="match status" value="1"/>
</dbReference>
<dbReference type="InterPro" id="IPR004378">
    <property type="entry name" value="F420H2_quin_Rdtase"/>
</dbReference>
<dbReference type="PANTHER" id="PTHR39428">
    <property type="entry name" value="F420H(2)-DEPENDENT QUINONE REDUCTASE RV1261C"/>
    <property type="match status" value="1"/>
</dbReference>
<evidence type="ECO:0000256" key="2">
    <source>
        <dbReference type="ARBA" id="ARBA00049106"/>
    </source>
</evidence>
<evidence type="ECO:0000256" key="1">
    <source>
        <dbReference type="ARBA" id="ARBA00008710"/>
    </source>
</evidence>
<sequence>MATAEDIDRATDPKTDWVAEHVQKYVASGGTEGHEWNGVPTLVLATTGKKSGEPRRTGLIYGVAGDEVVIVASKGGAPEDPKWYENLLAEPHAGLLVGTDKYTAVARTANDDEYQALWDRMAQIWPQYDDYKKKTDRQIPIVLLRRES</sequence>
<reference evidence="4" key="1">
    <citation type="journal article" date="2019" name="Int. J. Syst. Evol. Microbiol.">
        <title>The Global Catalogue of Microorganisms (GCM) 10K type strain sequencing project: providing services to taxonomists for standard genome sequencing and annotation.</title>
        <authorList>
            <consortium name="The Broad Institute Genomics Platform"/>
            <consortium name="The Broad Institute Genome Sequencing Center for Infectious Disease"/>
            <person name="Wu L."/>
            <person name="Ma J."/>
        </authorList>
    </citation>
    <scope>NUCLEOTIDE SEQUENCE [LARGE SCALE GENOMIC DNA]</scope>
    <source>
        <strain evidence="4">CGMCC 4.7093</strain>
    </source>
</reference>
<accession>A0ABV9YXU7</accession>
<dbReference type="NCBIfam" id="TIGR00026">
    <property type="entry name" value="hi_GC_TIGR00026"/>
    <property type="match status" value="1"/>
</dbReference>
<keyword evidence="4" id="KW-1185">Reference proteome</keyword>
<dbReference type="RefSeq" id="WP_378039435.1">
    <property type="nucleotide sequence ID" value="NZ_JBHSIV010000058.1"/>
</dbReference>
<organism evidence="3 4">
    <name type="scientific">Actinomycetospora atypica</name>
    <dbReference type="NCBI Taxonomy" id="1290095"/>
    <lineage>
        <taxon>Bacteria</taxon>
        <taxon>Bacillati</taxon>
        <taxon>Actinomycetota</taxon>
        <taxon>Actinomycetes</taxon>
        <taxon>Pseudonocardiales</taxon>
        <taxon>Pseudonocardiaceae</taxon>
        <taxon>Actinomycetospora</taxon>
    </lineage>
</organism>
<comment type="similarity">
    <text evidence="1">Belongs to the F420H(2)-dependent quinone reductase family.</text>
</comment>
<gene>
    <name evidence="3" type="ORF">ACFPBZ_28195</name>
</gene>
<dbReference type="Proteomes" id="UP001595947">
    <property type="component" value="Unassembled WGS sequence"/>
</dbReference>
<protein>
    <submittedName>
        <fullName evidence="3">Nitroreductase family deazaflavin-dependent oxidoreductase</fullName>
    </submittedName>
</protein>
<proteinExistence type="inferred from homology"/>
<evidence type="ECO:0000313" key="4">
    <source>
        <dbReference type="Proteomes" id="UP001595947"/>
    </source>
</evidence>
<dbReference type="Gene3D" id="2.30.110.10">
    <property type="entry name" value="Electron Transport, Fmn-binding Protein, Chain A"/>
    <property type="match status" value="1"/>
</dbReference>
<dbReference type="PANTHER" id="PTHR39428:SF3">
    <property type="entry name" value="DEAZAFLAVIN-DEPENDENT NITROREDUCTASE"/>
    <property type="match status" value="1"/>
</dbReference>
<comment type="caution">
    <text evidence="3">The sequence shown here is derived from an EMBL/GenBank/DDBJ whole genome shotgun (WGS) entry which is preliminary data.</text>
</comment>
<name>A0ABV9YXU7_9PSEU</name>
<dbReference type="Pfam" id="PF04075">
    <property type="entry name" value="F420H2_quin_red"/>
    <property type="match status" value="1"/>
</dbReference>
<dbReference type="InterPro" id="IPR012349">
    <property type="entry name" value="Split_barrel_FMN-bd"/>
</dbReference>